<dbReference type="EMBL" id="RCMK01000653">
    <property type="protein sequence ID" value="KAG2917542.1"/>
    <property type="molecule type" value="Genomic_DNA"/>
</dbReference>
<proteinExistence type="predicted"/>
<protein>
    <submittedName>
        <fullName evidence="2">Uncharacterized protein</fullName>
    </submittedName>
</protein>
<sequence>MLAIDSMPFTTADAIQATTFIWASHSLLLTHDKTPVSMVKASTILALCVLAFLSNLASAWYGTVTFYSDVYFDGPTYPWGISKTQRCYNLACWDNRASSVKWEGLPTKGSFNGKSRIAFFTGNDCTGDSRDWPTDGYINDKKGNYPQDFTLDGINDAVSSFIIWESSKKITNGKDTPCPWGTS</sequence>
<dbReference type="EMBL" id="RCMV01000288">
    <property type="protein sequence ID" value="KAG3219936.1"/>
    <property type="molecule type" value="Genomic_DNA"/>
</dbReference>
<dbReference type="Proteomes" id="UP000760860">
    <property type="component" value="Unassembled WGS sequence"/>
</dbReference>
<dbReference type="AlphaFoldDB" id="A0A8T1I771"/>
<dbReference type="Gene3D" id="2.60.20.10">
    <property type="entry name" value="Crystallins"/>
    <property type="match status" value="1"/>
</dbReference>
<evidence type="ECO:0000313" key="3">
    <source>
        <dbReference type="Proteomes" id="UP000760860"/>
    </source>
</evidence>
<dbReference type="Proteomes" id="UP000736787">
    <property type="component" value="Unassembled WGS sequence"/>
</dbReference>
<organism evidence="2 3">
    <name type="scientific">Phytophthora cactorum</name>
    <dbReference type="NCBI Taxonomy" id="29920"/>
    <lineage>
        <taxon>Eukaryota</taxon>
        <taxon>Sar</taxon>
        <taxon>Stramenopiles</taxon>
        <taxon>Oomycota</taxon>
        <taxon>Peronosporomycetes</taxon>
        <taxon>Peronosporales</taxon>
        <taxon>Peronosporaceae</taxon>
        <taxon>Phytophthora</taxon>
    </lineage>
</organism>
<accession>A0A8T1I771</accession>
<name>A0A8T1I771_9STRA</name>
<evidence type="ECO:0000313" key="1">
    <source>
        <dbReference type="EMBL" id="KAG2917542.1"/>
    </source>
</evidence>
<gene>
    <name evidence="1" type="ORF">PC117_g17393</name>
    <name evidence="2" type="ORF">PC129_g9293</name>
</gene>
<evidence type="ECO:0000313" key="2">
    <source>
        <dbReference type="EMBL" id="KAG3219936.1"/>
    </source>
</evidence>
<comment type="caution">
    <text evidence="2">The sequence shown here is derived from an EMBL/GenBank/DDBJ whole genome shotgun (WGS) entry which is preliminary data.</text>
</comment>
<dbReference type="VEuPathDB" id="FungiDB:PC110_g9220"/>
<reference evidence="2" key="1">
    <citation type="submission" date="2018-05" db="EMBL/GenBank/DDBJ databases">
        <title>Effector identification in a new, highly contiguous assembly of the strawberry crown rot pathogen Phytophthora cactorum.</title>
        <authorList>
            <person name="Armitage A.D."/>
            <person name="Nellist C.F."/>
            <person name="Bates H."/>
            <person name="Vickerstaff R.J."/>
            <person name="Harrison R.J."/>
        </authorList>
    </citation>
    <scope>NUCLEOTIDE SEQUENCE</scope>
    <source>
        <strain evidence="1">4040</strain>
        <strain evidence="2">P421</strain>
    </source>
</reference>